<keyword evidence="3" id="KW-0489">Methyltransferase</keyword>
<evidence type="ECO:0000313" key="3">
    <source>
        <dbReference type="EMBL" id="PYE12695.1"/>
    </source>
</evidence>
<dbReference type="InterPro" id="IPR029063">
    <property type="entry name" value="SAM-dependent_MTases_sf"/>
</dbReference>
<gene>
    <name evidence="3" type="ORF">C7410_1533</name>
    <name evidence="2" type="ORF">FHX59_007382</name>
</gene>
<dbReference type="Proteomes" id="UP000247772">
    <property type="component" value="Unassembled WGS sequence"/>
</dbReference>
<dbReference type="InterPro" id="IPR050508">
    <property type="entry name" value="Methyltransf_Superfamily"/>
</dbReference>
<organism evidence="3 4">
    <name type="scientific">Paraburkholderia silvatlantica</name>
    <dbReference type="NCBI Taxonomy" id="321895"/>
    <lineage>
        <taxon>Bacteria</taxon>
        <taxon>Pseudomonadati</taxon>
        <taxon>Pseudomonadota</taxon>
        <taxon>Betaproteobacteria</taxon>
        <taxon>Burkholderiales</taxon>
        <taxon>Burkholderiaceae</taxon>
        <taxon>Paraburkholderia</taxon>
    </lineage>
</organism>
<dbReference type="GO" id="GO:0008757">
    <property type="term" value="F:S-adenosylmethionine-dependent methyltransferase activity"/>
    <property type="evidence" value="ECO:0007669"/>
    <property type="project" value="InterPro"/>
</dbReference>
<evidence type="ECO:0000313" key="4">
    <source>
        <dbReference type="Proteomes" id="UP000247772"/>
    </source>
</evidence>
<evidence type="ECO:0000313" key="2">
    <source>
        <dbReference type="EMBL" id="MBB2932893.1"/>
    </source>
</evidence>
<protein>
    <submittedName>
        <fullName evidence="2">2-polyprenyl-3-methyl-5-hydroxy-6-metoxy-1, 4-benzoquinol methylase</fullName>
    </submittedName>
    <submittedName>
        <fullName evidence="3">Methyltransferase family protein</fullName>
    </submittedName>
</protein>
<dbReference type="AlphaFoldDB" id="A0A2U0ZG53"/>
<evidence type="ECO:0000313" key="5">
    <source>
        <dbReference type="Proteomes" id="UP000533533"/>
    </source>
</evidence>
<dbReference type="CDD" id="cd02440">
    <property type="entry name" value="AdoMet_MTases"/>
    <property type="match status" value="1"/>
</dbReference>
<sequence length="196" mass="20943">MDSMTIETYTSGAAGYAAEWANQPAPDDLYARLIEYFRPQGRTVDIGCGSGRDVAWLNAHGYPTTGYDASEGLIARAAVEHPQYAFSLATLPELKGVPAASFDNVLCETVIMHLPVAQIGAACRRLVELLKPGGALYLSWRVTHGDSARDAAGRLYSAFDPALVTGALEGTSIVLDEATVNRSSGKRVQRIVAIRA</sequence>
<dbReference type="Proteomes" id="UP000533533">
    <property type="component" value="Unassembled WGS sequence"/>
</dbReference>
<dbReference type="InterPro" id="IPR013216">
    <property type="entry name" value="Methyltransf_11"/>
</dbReference>
<name>A0A2U0ZG53_9BURK</name>
<evidence type="ECO:0000259" key="1">
    <source>
        <dbReference type="Pfam" id="PF08241"/>
    </source>
</evidence>
<feature type="domain" description="Methyltransferase type 11" evidence="1">
    <location>
        <begin position="44"/>
        <end position="137"/>
    </location>
</feature>
<reference evidence="3 4" key="1">
    <citation type="submission" date="2018-06" db="EMBL/GenBank/DDBJ databases">
        <title>Genomic Encyclopedia of Type Strains, Phase IV (KMG-V): Genome sequencing to study the core and pangenomes of soil and plant-associated prokaryotes.</title>
        <authorList>
            <person name="Whitman W."/>
        </authorList>
    </citation>
    <scope>NUCLEOTIDE SEQUENCE [LARGE SCALE GENOMIC DNA]</scope>
    <source>
        <strain evidence="3 4">SRCL-318</strain>
        <strain evidence="2 5">SRMrh-85</strain>
    </source>
</reference>
<dbReference type="EMBL" id="QJSQ01000053">
    <property type="protein sequence ID" value="PYE12695.1"/>
    <property type="molecule type" value="Genomic_DNA"/>
</dbReference>
<dbReference type="OrthoDB" id="7348755at2"/>
<dbReference type="EMBL" id="JACHVZ010000035">
    <property type="protein sequence ID" value="MBB2932893.1"/>
    <property type="molecule type" value="Genomic_DNA"/>
</dbReference>
<dbReference type="SUPFAM" id="SSF53335">
    <property type="entry name" value="S-adenosyl-L-methionine-dependent methyltransferases"/>
    <property type="match status" value="1"/>
</dbReference>
<dbReference type="GO" id="GO:0032259">
    <property type="term" value="P:methylation"/>
    <property type="evidence" value="ECO:0007669"/>
    <property type="project" value="UniProtKB-KW"/>
</dbReference>
<keyword evidence="3" id="KW-0808">Transferase</keyword>
<dbReference type="PANTHER" id="PTHR42912">
    <property type="entry name" value="METHYLTRANSFERASE"/>
    <property type="match status" value="1"/>
</dbReference>
<dbReference type="Pfam" id="PF08241">
    <property type="entry name" value="Methyltransf_11"/>
    <property type="match status" value="1"/>
</dbReference>
<comment type="caution">
    <text evidence="3">The sequence shown here is derived from an EMBL/GenBank/DDBJ whole genome shotgun (WGS) entry which is preliminary data.</text>
</comment>
<dbReference type="PANTHER" id="PTHR42912:SF94">
    <property type="entry name" value="METHYLTRANSFERASE TYPE 11 DOMAIN-CONTAINING PROTEIN"/>
    <property type="match status" value="1"/>
</dbReference>
<keyword evidence="5" id="KW-1185">Reference proteome</keyword>
<proteinExistence type="predicted"/>
<accession>A0A2U0ZG53</accession>
<dbReference type="RefSeq" id="WP_110388896.1">
    <property type="nucleotide sequence ID" value="NZ_JACHVZ010000035.1"/>
</dbReference>
<dbReference type="Gene3D" id="3.40.50.150">
    <property type="entry name" value="Vaccinia Virus protein VP39"/>
    <property type="match status" value="1"/>
</dbReference>